<protein>
    <submittedName>
        <fullName evidence="1">Uncharacterized protein</fullName>
    </submittedName>
</protein>
<reference evidence="2" key="1">
    <citation type="journal article" date="2022" name="Mol. Ecol. Resour.">
        <title>The genomes of chicory, endive, great burdock and yacon provide insights into Asteraceae palaeo-polyploidization history and plant inulin production.</title>
        <authorList>
            <person name="Fan W."/>
            <person name="Wang S."/>
            <person name="Wang H."/>
            <person name="Wang A."/>
            <person name="Jiang F."/>
            <person name="Liu H."/>
            <person name="Zhao H."/>
            <person name="Xu D."/>
            <person name="Zhang Y."/>
        </authorList>
    </citation>
    <scope>NUCLEOTIDE SEQUENCE [LARGE SCALE GENOMIC DNA]</scope>
    <source>
        <strain evidence="2">cv. Punajuju</strain>
    </source>
</reference>
<dbReference type="EMBL" id="CM042009">
    <property type="protein sequence ID" value="KAI3789318.1"/>
    <property type="molecule type" value="Genomic_DNA"/>
</dbReference>
<accession>A0ACB9H1T5</accession>
<evidence type="ECO:0000313" key="2">
    <source>
        <dbReference type="Proteomes" id="UP001055811"/>
    </source>
</evidence>
<dbReference type="Proteomes" id="UP001055811">
    <property type="component" value="Linkage Group LG01"/>
</dbReference>
<keyword evidence="2" id="KW-1185">Reference proteome</keyword>
<gene>
    <name evidence="1" type="ORF">L2E82_02111</name>
</gene>
<organism evidence="1 2">
    <name type="scientific">Cichorium intybus</name>
    <name type="common">Chicory</name>
    <dbReference type="NCBI Taxonomy" id="13427"/>
    <lineage>
        <taxon>Eukaryota</taxon>
        <taxon>Viridiplantae</taxon>
        <taxon>Streptophyta</taxon>
        <taxon>Embryophyta</taxon>
        <taxon>Tracheophyta</taxon>
        <taxon>Spermatophyta</taxon>
        <taxon>Magnoliopsida</taxon>
        <taxon>eudicotyledons</taxon>
        <taxon>Gunneridae</taxon>
        <taxon>Pentapetalae</taxon>
        <taxon>asterids</taxon>
        <taxon>campanulids</taxon>
        <taxon>Asterales</taxon>
        <taxon>Asteraceae</taxon>
        <taxon>Cichorioideae</taxon>
        <taxon>Cichorieae</taxon>
        <taxon>Cichoriinae</taxon>
        <taxon>Cichorium</taxon>
    </lineage>
</organism>
<comment type="caution">
    <text evidence="1">The sequence shown here is derived from an EMBL/GenBank/DDBJ whole genome shotgun (WGS) entry which is preliminary data.</text>
</comment>
<reference evidence="1 2" key="2">
    <citation type="journal article" date="2022" name="Mol. Ecol. Resour.">
        <title>The genomes of chicory, endive, great burdock and yacon provide insights into Asteraceae paleo-polyploidization history and plant inulin production.</title>
        <authorList>
            <person name="Fan W."/>
            <person name="Wang S."/>
            <person name="Wang H."/>
            <person name="Wang A."/>
            <person name="Jiang F."/>
            <person name="Liu H."/>
            <person name="Zhao H."/>
            <person name="Xu D."/>
            <person name="Zhang Y."/>
        </authorList>
    </citation>
    <scope>NUCLEOTIDE SEQUENCE [LARGE SCALE GENOMIC DNA]</scope>
    <source>
        <strain evidence="2">cv. Punajuju</strain>
        <tissue evidence="1">Leaves</tissue>
    </source>
</reference>
<evidence type="ECO:0000313" key="1">
    <source>
        <dbReference type="EMBL" id="KAI3789318.1"/>
    </source>
</evidence>
<proteinExistence type="predicted"/>
<sequence length="119" mass="13799">MQLIQCLLLIVTENFKLFRIPLQLIEFDLLFNILKSISSTKGSRVELEFIYERCLSLSQLKERDPELISCGRPAYSNYHIFACLDPSTVDYSHPSVAGYYRFSTEQVDLKSEDVEHCNI</sequence>
<name>A0ACB9H1T5_CICIN</name>